<accession>A0A4C1V3C8</accession>
<protein>
    <submittedName>
        <fullName evidence="2">Uncharacterized protein</fullName>
    </submittedName>
</protein>
<evidence type="ECO:0000313" key="2">
    <source>
        <dbReference type="EMBL" id="GBP32725.1"/>
    </source>
</evidence>
<feature type="region of interest" description="Disordered" evidence="1">
    <location>
        <begin position="1"/>
        <end position="20"/>
    </location>
</feature>
<name>A0A4C1V3C8_EUMVA</name>
<keyword evidence="3" id="KW-1185">Reference proteome</keyword>
<evidence type="ECO:0000313" key="3">
    <source>
        <dbReference type="Proteomes" id="UP000299102"/>
    </source>
</evidence>
<organism evidence="2 3">
    <name type="scientific">Eumeta variegata</name>
    <name type="common">Bagworm moth</name>
    <name type="synonym">Eumeta japonica</name>
    <dbReference type="NCBI Taxonomy" id="151549"/>
    <lineage>
        <taxon>Eukaryota</taxon>
        <taxon>Metazoa</taxon>
        <taxon>Ecdysozoa</taxon>
        <taxon>Arthropoda</taxon>
        <taxon>Hexapoda</taxon>
        <taxon>Insecta</taxon>
        <taxon>Pterygota</taxon>
        <taxon>Neoptera</taxon>
        <taxon>Endopterygota</taxon>
        <taxon>Lepidoptera</taxon>
        <taxon>Glossata</taxon>
        <taxon>Ditrysia</taxon>
        <taxon>Tineoidea</taxon>
        <taxon>Psychidae</taxon>
        <taxon>Oiketicinae</taxon>
        <taxon>Eumeta</taxon>
    </lineage>
</organism>
<evidence type="ECO:0000256" key="1">
    <source>
        <dbReference type="SAM" id="MobiDB-lite"/>
    </source>
</evidence>
<comment type="caution">
    <text evidence="2">The sequence shown here is derived from an EMBL/GenBank/DDBJ whole genome shotgun (WGS) entry which is preliminary data.</text>
</comment>
<dbReference type="EMBL" id="BGZK01000264">
    <property type="protein sequence ID" value="GBP32725.1"/>
    <property type="molecule type" value="Genomic_DNA"/>
</dbReference>
<dbReference type="Proteomes" id="UP000299102">
    <property type="component" value="Unassembled WGS sequence"/>
</dbReference>
<reference evidence="2 3" key="1">
    <citation type="journal article" date="2019" name="Commun. Biol.">
        <title>The bagworm genome reveals a unique fibroin gene that provides high tensile strength.</title>
        <authorList>
            <person name="Kono N."/>
            <person name="Nakamura H."/>
            <person name="Ohtoshi R."/>
            <person name="Tomita M."/>
            <person name="Numata K."/>
            <person name="Arakawa K."/>
        </authorList>
    </citation>
    <scope>NUCLEOTIDE SEQUENCE [LARGE SCALE GENOMIC DNA]</scope>
</reference>
<sequence>MRERNTNRPPAVGARAGAGRWRAGRSAVAACRGGTSTPPQSIRASRPHYYRRTRYAEMFLQRLCSCIVLVKLHMDDARRGTEVAEDHIITYALSSLAPPRAAPRCPARTKSEGVRVMTFTTPIPDSLYKLLAIKSFAP</sequence>
<proteinExistence type="predicted"/>
<feature type="compositionally biased region" description="Low complexity" evidence="1">
    <location>
        <begin position="11"/>
        <end position="20"/>
    </location>
</feature>
<gene>
    <name evidence="2" type="ORF">EVAR_18877_1</name>
</gene>
<dbReference type="AlphaFoldDB" id="A0A4C1V3C8"/>